<evidence type="ECO:0000256" key="1">
    <source>
        <dbReference type="SAM" id="Phobius"/>
    </source>
</evidence>
<keyword evidence="1" id="KW-1133">Transmembrane helix</keyword>
<feature type="transmembrane region" description="Helical" evidence="1">
    <location>
        <begin position="12"/>
        <end position="31"/>
    </location>
</feature>
<sequence>MRGFVDTLKQQLMEAAFFVLSNFLGILKPLLPFIRLFV</sequence>
<accession>A0AB34QUY2</accession>
<organism evidence="2 3">
    <name type="scientific">Bacillus pumilus</name>
    <name type="common">Bacillus mesentericus</name>
    <dbReference type="NCBI Taxonomy" id="1408"/>
    <lineage>
        <taxon>Bacteria</taxon>
        <taxon>Bacillati</taxon>
        <taxon>Bacillota</taxon>
        <taxon>Bacilli</taxon>
        <taxon>Bacillales</taxon>
        <taxon>Bacillaceae</taxon>
        <taxon>Bacillus</taxon>
    </lineage>
</organism>
<evidence type="ECO:0000313" key="3">
    <source>
        <dbReference type="Proteomes" id="UP000031978"/>
    </source>
</evidence>
<proteinExistence type="predicted"/>
<reference evidence="2 3" key="1">
    <citation type="submission" date="2014-12" db="EMBL/GenBank/DDBJ databases">
        <title>Draft Genome Sequences of Five Spore-Forming Food Isolates of Bacillus pumilus.</title>
        <authorList>
            <person name="de Jong A."/>
            <person name="van Heel A.J."/>
            <person name="Montalban-Lopez M."/>
            <person name="Krawczyk A.O."/>
            <person name="Berendsen E.M."/>
            <person name="Wells-Bennik M."/>
            <person name="Kuipers O.P."/>
        </authorList>
    </citation>
    <scope>NUCLEOTIDE SEQUENCE [LARGE SCALE GENOMIC DNA]</scope>
    <source>
        <strain evidence="2 3">B4127</strain>
    </source>
</reference>
<evidence type="ECO:0000313" key="2">
    <source>
        <dbReference type="EMBL" id="KIL13629.1"/>
    </source>
</evidence>
<dbReference type="AlphaFoldDB" id="A0AB34QUY2"/>
<dbReference type="EMBL" id="JXCL01000038">
    <property type="protein sequence ID" value="KIL13629.1"/>
    <property type="molecule type" value="Genomic_DNA"/>
</dbReference>
<gene>
    <name evidence="2" type="ORF">B4127_0641</name>
</gene>
<keyword evidence="1" id="KW-0812">Transmembrane</keyword>
<protein>
    <recommendedName>
        <fullName evidence="4">Tail length tape measure protein</fullName>
    </recommendedName>
</protein>
<name>A0AB34QUY2_BACPU</name>
<dbReference type="Proteomes" id="UP000031978">
    <property type="component" value="Unassembled WGS sequence"/>
</dbReference>
<evidence type="ECO:0008006" key="4">
    <source>
        <dbReference type="Google" id="ProtNLM"/>
    </source>
</evidence>
<keyword evidence="1" id="KW-0472">Membrane</keyword>
<comment type="caution">
    <text evidence="2">The sequence shown here is derived from an EMBL/GenBank/DDBJ whole genome shotgun (WGS) entry which is preliminary data.</text>
</comment>